<keyword evidence="4" id="KW-0732">Signal</keyword>
<evidence type="ECO:0000256" key="1">
    <source>
        <dbReference type="ARBA" id="ARBA00005446"/>
    </source>
</evidence>
<dbReference type="EMBL" id="MU790903">
    <property type="protein sequence ID" value="KAJ3992079.1"/>
    <property type="molecule type" value="Genomic_DNA"/>
</dbReference>
<dbReference type="Pfam" id="PF00271">
    <property type="entry name" value="Helicase_C"/>
    <property type="match status" value="1"/>
</dbReference>
<dbReference type="InterPro" id="IPR027417">
    <property type="entry name" value="P-loop_NTPase"/>
</dbReference>
<keyword evidence="7" id="KW-1185">Reference proteome</keyword>
<dbReference type="Gene3D" id="3.40.50.300">
    <property type="entry name" value="P-loop containing nucleotide triphosphate hydrolases"/>
    <property type="match status" value="2"/>
</dbReference>
<comment type="similarity">
    <text evidence="1">Belongs to the helicase family. RecQ subfamily.</text>
</comment>
<evidence type="ECO:0000256" key="3">
    <source>
        <dbReference type="ARBA" id="ARBA00034808"/>
    </source>
</evidence>
<keyword evidence="6" id="KW-0378">Hydrolase</keyword>
<evidence type="ECO:0000313" key="7">
    <source>
        <dbReference type="Proteomes" id="UP001163828"/>
    </source>
</evidence>
<evidence type="ECO:0000259" key="5">
    <source>
        <dbReference type="PROSITE" id="PS51194"/>
    </source>
</evidence>
<dbReference type="GO" id="GO:0016787">
    <property type="term" value="F:hydrolase activity"/>
    <property type="evidence" value="ECO:0007669"/>
    <property type="project" value="UniProtKB-KW"/>
</dbReference>
<organism evidence="6 7">
    <name type="scientific">Lentinula boryana</name>
    <dbReference type="NCBI Taxonomy" id="40481"/>
    <lineage>
        <taxon>Eukaryota</taxon>
        <taxon>Fungi</taxon>
        <taxon>Dikarya</taxon>
        <taxon>Basidiomycota</taxon>
        <taxon>Agaricomycotina</taxon>
        <taxon>Agaricomycetes</taxon>
        <taxon>Agaricomycetidae</taxon>
        <taxon>Agaricales</taxon>
        <taxon>Marasmiineae</taxon>
        <taxon>Omphalotaceae</taxon>
        <taxon>Lentinula</taxon>
    </lineage>
</organism>
<dbReference type="PROSITE" id="PS51194">
    <property type="entry name" value="HELICASE_CTER"/>
    <property type="match status" value="1"/>
</dbReference>
<feature type="signal peptide" evidence="4">
    <location>
        <begin position="1"/>
        <end position="23"/>
    </location>
</feature>
<comment type="caution">
    <text evidence="6">The sequence shown here is derived from an EMBL/GenBank/DDBJ whole genome shotgun (WGS) entry which is preliminary data.</text>
</comment>
<dbReference type="SUPFAM" id="SSF52540">
    <property type="entry name" value="P-loop containing nucleoside triphosphate hydrolases"/>
    <property type="match status" value="1"/>
</dbReference>
<gene>
    <name evidence="6" type="ORF">F5050DRAFT_1715568</name>
</gene>
<dbReference type="PANTHER" id="PTHR13710">
    <property type="entry name" value="DNA HELICASE RECQ FAMILY MEMBER"/>
    <property type="match status" value="1"/>
</dbReference>
<evidence type="ECO:0000256" key="4">
    <source>
        <dbReference type="SAM" id="SignalP"/>
    </source>
</evidence>
<protein>
    <recommendedName>
        <fullName evidence="3">DNA 3'-5' helicase</fullName>
        <ecNumber evidence="3">5.6.2.4</ecNumber>
    </recommendedName>
</protein>
<dbReference type="Proteomes" id="UP001163828">
    <property type="component" value="Unassembled WGS sequence"/>
</dbReference>
<sequence>MAFFAAPFLLPDALFLVISPLKALTDDLKRRLRETGIAGGVWPSHEVHWDSAQLVLVSVHHAAGQDFFNLLQSPPIKFRLRRIFFDEAHKIPTDIMYRPLFGVIHHLYRTGIPIMFLSGSMMHRIIPHVLWIMKIDDFALVDEIRRDMGQPNLNIHHKELVKFISQQLSTLASHERGMIFTESRAQADQLGHELGIPVYHALLSEDVKTTAAIQWRNGVMPQDHFIAATEAFGAGINEPHVRIIIHSNPRSLTSYLQETGRAGRDGLPSYCFILHSHIPPPLSIKAY</sequence>
<comment type="catalytic activity">
    <reaction evidence="2">
        <text>Couples ATP hydrolysis with the unwinding of duplex DNA by translocating in the 3'-5' direction.</text>
        <dbReference type="EC" id="5.6.2.4"/>
    </reaction>
</comment>
<evidence type="ECO:0000313" key="6">
    <source>
        <dbReference type="EMBL" id="KAJ3992079.1"/>
    </source>
</evidence>
<dbReference type="PANTHER" id="PTHR13710:SF154">
    <property type="entry name" value="RECQ HELICASE, PUTATIVE (AFU_ORTHOLOGUE AFUA_6G14720)-RELATED"/>
    <property type="match status" value="1"/>
</dbReference>
<reference evidence="6" key="1">
    <citation type="submission" date="2022-08" db="EMBL/GenBank/DDBJ databases">
        <authorList>
            <consortium name="DOE Joint Genome Institute"/>
            <person name="Min B."/>
            <person name="Riley R."/>
            <person name="Sierra-Patev S."/>
            <person name="Naranjo-Ortiz M."/>
            <person name="Looney B."/>
            <person name="Konkel Z."/>
            <person name="Slot J.C."/>
            <person name="Sakamoto Y."/>
            <person name="Steenwyk J.L."/>
            <person name="Rokas A."/>
            <person name="Carro J."/>
            <person name="Camarero S."/>
            <person name="Ferreira P."/>
            <person name="Molpeceres G."/>
            <person name="Ruiz-Duenas F.J."/>
            <person name="Serrano A."/>
            <person name="Henrissat B."/>
            <person name="Drula E."/>
            <person name="Hughes K.W."/>
            <person name="Mata J.L."/>
            <person name="Ishikawa N.K."/>
            <person name="Vargas-Isla R."/>
            <person name="Ushijima S."/>
            <person name="Smith C.A."/>
            <person name="Ahrendt S."/>
            <person name="Andreopoulos W."/>
            <person name="He G."/>
            <person name="Labutti K."/>
            <person name="Lipzen A."/>
            <person name="Ng V."/>
            <person name="Sandor L."/>
            <person name="Barry K."/>
            <person name="Martinez A.T."/>
            <person name="Xiao Y."/>
            <person name="Gibbons J.G."/>
            <person name="Terashima K."/>
            <person name="Hibbett D.S."/>
            <person name="Grigoriev I.V."/>
        </authorList>
    </citation>
    <scope>NUCLEOTIDE SEQUENCE</scope>
    <source>
        <strain evidence="6">TFB10827</strain>
    </source>
</reference>
<proteinExistence type="inferred from homology"/>
<dbReference type="InterPro" id="IPR001650">
    <property type="entry name" value="Helicase_C-like"/>
</dbReference>
<feature type="domain" description="Helicase C-terminal" evidence="5">
    <location>
        <begin position="163"/>
        <end position="287"/>
    </location>
</feature>
<feature type="chain" id="PRO_5046071567" description="DNA 3'-5' helicase" evidence="4">
    <location>
        <begin position="24"/>
        <end position="287"/>
    </location>
</feature>
<dbReference type="SMART" id="SM00490">
    <property type="entry name" value="HELICc"/>
    <property type="match status" value="1"/>
</dbReference>
<dbReference type="EC" id="5.6.2.4" evidence="3"/>
<accession>A0ABQ8Q049</accession>
<evidence type="ECO:0000256" key="2">
    <source>
        <dbReference type="ARBA" id="ARBA00034617"/>
    </source>
</evidence>
<name>A0ABQ8Q049_9AGAR</name>